<dbReference type="InterPro" id="IPR013785">
    <property type="entry name" value="Aldolase_TIM"/>
</dbReference>
<keyword evidence="8" id="KW-0456">Lyase</keyword>
<feature type="domain" description="Indole-3-glycerol phosphate synthase" evidence="10">
    <location>
        <begin position="127"/>
        <end position="310"/>
    </location>
</feature>
<dbReference type="OrthoDB" id="524799at2759"/>
<keyword evidence="5" id="KW-0210">Decarboxylase</keyword>
<accession>A0A1X6NN61</accession>
<comment type="pathway">
    <text evidence="2">Amino-acid biosynthesis; L-tryptophan biosynthesis; L-tryptophan from chorismate: step 4/5.</text>
</comment>
<evidence type="ECO:0000313" key="11">
    <source>
        <dbReference type="EMBL" id="OSX70012.1"/>
    </source>
</evidence>
<evidence type="ECO:0000256" key="2">
    <source>
        <dbReference type="ARBA" id="ARBA00004696"/>
    </source>
</evidence>
<keyword evidence="7" id="KW-0057">Aromatic amino acid biosynthesis</keyword>
<keyword evidence="4" id="KW-0028">Amino-acid biosynthesis</keyword>
<dbReference type="Proteomes" id="UP000218209">
    <property type="component" value="Unassembled WGS sequence"/>
</dbReference>
<organism evidence="11 12">
    <name type="scientific">Porphyra umbilicalis</name>
    <name type="common">Purple laver</name>
    <name type="synonym">Red alga</name>
    <dbReference type="NCBI Taxonomy" id="2786"/>
    <lineage>
        <taxon>Eukaryota</taxon>
        <taxon>Rhodophyta</taxon>
        <taxon>Bangiophyceae</taxon>
        <taxon>Bangiales</taxon>
        <taxon>Bangiaceae</taxon>
        <taxon>Porphyra</taxon>
    </lineage>
</organism>
<dbReference type="Gene3D" id="3.20.20.70">
    <property type="entry name" value="Aldolase class I"/>
    <property type="match status" value="1"/>
</dbReference>
<keyword evidence="6" id="KW-0822">Tryptophan biosynthesis</keyword>
<dbReference type="GO" id="GO:0000162">
    <property type="term" value="P:L-tryptophan biosynthetic process"/>
    <property type="evidence" value="ECO:0007669"/>
    <property type="project" value="UniProtKB-UniPathway"/>
</dbReference>
<sequence>MANPPAPARNVSRWTPEGLLGPIVDEKRLETELLEGDLAHRPDHPLNLRLAFYAPSTPGRLGRAIRRGDGRLAVIGALKRFTPAAYDDARGLSDGRWSSAAGNMDDGRRGPPPQTGRLLSSLDDIGRDGRRLAAAGVSALAVHVDERRYGTDISDLAAVVKAVAGTSAEPGPPVVAADVVVHPLQIAAAAEAGATAVTIVAGAALPDLESLLNTATLLGLEGVVEAASDLEVAYALDVGATALYLTDVDRSTGRLRPGAGVALRRGVPEWVTTIAGGGFTTAGDAWAAADAGFDAVMLGEVLLRNRRLEGYVAEVTGRERDVSRRFFEAMGYDGRDDPAAKAGARRL</sequence>
<evidence type="ECO:0000256" key="3">
    <source>
        <dbReference type="ARBA" id="ARBA00012362"/>
    </source>
</evidence>
<evidence type="ECO:0000256" key="8">
    <source>
        <dbReference type="ARBA" id="ARBA00023239"/>
    </source>
</evidence>
<evidence type="ECO:0000256" key="6">
    <source>
        <dbReference type="ARBA" id="ARBA00022822"/>
    </source>
</evidence>
<proteinExistence type="predicted"/>
<evidence type="ECO:0000256" key="5">
    <source>
        <dbReference type="ARBA" id="ARBA00022793"/>
    </source>
</evidence>
<evidence type="ECO:0000256" key="9">
    <source>
        <dbReference type="SAM" id="MobiDB-lite"/>
    </source>
</evidence>
<dbReference type="GO" id="GO:0004640">
    <property type="term" value="F:phosphoribosylanthranilate isomerase activity"/>
    <property type="evidence" value="ECO:0007669"/>
    <property type="project" value="TreeGrafter"/>
</dbReference>
<protein>
    <recommendedName>
        <fullName evidence="3">indole-3-glycerol-phosphate synthase</fullName>
        <ecNumber evidence="3">4.1.1.48</ecNumber>
    </recommendedName>
</protein>
<dbReference type="SUPFAM" id="SSF51366">
    <property type="entry name" value="Ribulose-phoshate binding barrel"/>
    <property type="match status" value="1"/>
</dbReference>
<gene>
    <name evidence="11" type="ORF">BU14_0953s0005</name>
</gene>
<name>A0A1X6NN61_PORUM</name>
<dbReference type="EC" id="4.1.1.48" evidence="3"/>
<evidence type="ECO:0000256" key="4">
    <source>
        <dbReference type="ARBA" id="ARBA00022605"/>
    </source>
</evidence>
<dbReference type="PANTHER" id="PTHR22854">
    <property type="entry name" value="TRYPTOPHAN BIOSYNTHESIS PROTEIN"/>
    <property type="match status" value="1"/>
</dbReference>
<evidence type="ECO:0000259" key="10">
    <source>
        <dbReference type="Pfam" id="PF00218"/>
    </source>
</evidence>
<dbReference type="InterPro" id="IPR045186">
    <property type="entry name" value="Indole-3-glycerol_P_synth"/>
</dbReference>
<dbReference type="PANTHER" id="PTHR22854:SF2">
    <property type="entry name" value="INDOLE-3-GLYCEROL-PHOSPHATE SYNTHASE"/>
    <property type="match status" value="1"/>
</dbReference>
<evidence type="ECO:0000256" key="1">
    <source>
        <dbReference type="ARBA" id="ARBA00001633"/>
    </source>
</evidence>
<feature type="region of interest" description="Disordered" evidence="9">
    <location>
        <begin position="95"/>
        <end position="117"/>
    </location>
</feature>
<dbReference type="Pfam" id="PF00218">
    <property type="entry name" value="IGPS"/>
    <property type="match status" value="1"/>
</dbReference>
<dbReference type="GO" id="GO:0004425">
    <property type="term" value="F:indole-3-glycerol-phosphate synthase activity"/>
    <property type="evidence" value="ECO:0007669"/>
    <property type="project" value="UniProtKB-EC"/>
</dbReference>
<evidence type="ECO:0000313" key="12">
    <source>
        <dbReference type="Proteomes" id="UP000218209"/>
    </source>
</evidence>
<reference evidence="11 12" key="1">
    <citation type="submission" date="2017-03" db="EMBL/GenBank/DDBJ databases">
        <title>WGS assembly of Porphyra umbilicalis.</title>
        <authorList>
            <person name="Brawley S.H."/>
            <person name="Blouin N.A."/>
            <person name="Ficko-Blean E."/>
            <person name="Wheeler G.L."/>
            <person name="Lohr M."/>
            <person name="Goodson H.V."/>
            <person name="Jenkins J.W."/>
            <person name="Blaby-Haas C.E."/>
            <person name="Helliwell K.E."/>
            <person name="Chan C."/>
            <person name="Marriage T."/>
            <person name="Bhattacharya D."/>
            <person name="Klein A.S."/>
            <person name="Badis Y."/>
            <person name="Brodie J."/>
            <person name="Cao Y."/>
            <person name="Collen J."/>
            <person name="Dittami S.M."/>
            <person name="Gachon C.M."/>
            <person name="Green B.R."/>
            <person name="Karpowicz S."/>
            <person name="Kim J.W."/>
            <person name="Kudahl U."/>
            <person name="Lin S."/>
            <person name="Michel G."/>
            <person name="Mittag M."/>
            <person name="Olson B.J."/>
            <person name="Pangilinan J."/>
            <person name="Peng Y."/>
            <person name="Qiu H."/>
            <person name="Shu S."/>
            <person name="Singer J.T."/>
            <person name="Smith A.G."/>
            <person name="Sprecher B.N."/>
            <person name="Wagner V."/>
            <person name="Wang W."/>
            <person name="Wang Z.-Y."/>
            <person name="Yan J."/>
            <person name="Yarish C."/>
            <person name="Zoeuner-Riek S."/>
            <person name="Zhuang Y."/>
            <person name="Zou Y."/>
            <person name="Lindquist E.A."/>
            <person name="Grimwood J."/>
            <person name="Barry K."/>
            <person name="Rokhsar D.S."/>
            <person name="Schmutz J."/>
            <person name="Stiller J.W."/>
            <person name="Grossman A.R."/>
            <person name="Prochnik S.E."/>
        </authorList>
    </citation>
    <scope>NUCLEOTIDE SEQUENCE [LARGE SCALE GENOMIC DNA]</scope>
    <source>
        <strain evidence="11">4086291</strain>
    </source>
</reference>
<dbReference type="UniPathway" id="UPA00035">
    <property type="reaction ID" value="UER00043"/>
</dbReference>
<dbReference type="EMBL" id="KV919333">
    <property type="protein sequence ID" value="OSX70012.1"/>
    <property type="molecule type" value="Genomic_DNA"/>
</dbReference>
<comment type="catalytic activity">
    <reaction evidence="1">
        <text>1-(2-carboxyphenylamino)-1-deoxy-D-ribulose 5-phosphate + H(+) = (1S,2R)-1-C-(indol-3-yl)glycerol 3-phosphate + CO2 + H2O</text>
        <dbReference type="Rhea" id="RHEA:23476"/>
        <dbReference type="ChEBI" id="CHEBI:15377"/>
        <dbReference type="ChEBI" id="CHEBI:15378"/>
        <dbReference type="ChEBI" id="CHEBI:16526"/>
        <dbReference type="ChEBI" id="CHEBI:58613"/>
        <dbReference type="ChEBI" id="CHEBI:58866"/>
        <dbReference type="EC" id="4.1.1.48"/>
    </reaction>
</comment>
<dbReference type="InterPro" id="IPR013798">
    <property type="entry name" value="Indole-3-glycerol_P_synth_dom"/>
</dbReference>
<dbReference type="AlphaFoldDB" id="A0A1X6NN61"/>
<evidence type="ECO:0000256" key="7">
    <source>
        <dbReference type="ARBA" id="ARBA00023141"/>
    </source>
</evidence>
<keyword evidence="12" id="KW-1185">Reference proteome</keyword>
<dbReference type="InterPro" id="IPR011060">
    <property type="entry name" value="RibuloseP-bd_barrel"/>
</dbReference>